<feature type="coiled-coil region" evidence="1">
    <location>
        <begin position="55"/>
        <end position="82"/>
    </location>
</feature>
<dbReference type="Proteomes" id="UP000026915">
    <property type="component" value="Chromosome 2"/>
</dbReference>
<evidence type="ECO:0000313" key="2">
    <source>
        <dbReference type="EMBL" id="EOY02021.1"/>
    </source>
</evidence>
<reference evidence="2 3" key="1">
    <citation type="journal article" date="2013" name="Genome Biol.">
        <title>The genome sequence of the most widely cultivated cacao type and its use to identify candidate genes regulating pod color.</title>
        <authorList>
            <person name="Motamayor J.C."/>
            <person name="Mockaitis K."/>
            <person name="Schmutz J."/>
            <person name="Haiminen N."/>
            <person name="Iii D.L."/>
            <person name="Cornejo O."/>
            <person name="Findley S.D."/>
            <person name="Zheng P."/>
            <person name="Utro F."/>
            <person name="Royaert S."/>
            <person name="Saski C."/>
            <person name="Jenkins J."/>
            <person name="Podicheti R."/>
            <person name="Zhao M."/>
            <person name="Scheffler B.E."/>
            <person name="Stack J.C."/>
            <person name="Feltus F.A."/>
            <person name="Mustiga G.M."/>
            <person name="Amores F."/>
            <person name="Phillips W."/>
            <person name="Marelli J.P."/>
            <person name="May G.D."/>
            <person name="Shapiro H."/>
            <person name="Ma J."/>
            <person name="Bustamante C.D."/>
            <person name="Schnell R.J."/>
            <person name="Main D."/>
            <person name="Gilbert D."/>
            <person name="Parida L."/>
            <person name="Kuhn D.N."/>
        </authorList>
    </citation>
    <scope>NUCLEOTIDE SEQUENCE [LARGE SCALE GENOMIC DNA]</scope>
    <source>
        <strain evidence="3">cv. Matina 1-6</strain>
    </source>
</reference>
<accession>A0A061EAQ7</accession>
<protein>
    <submittedName>
        <fullName evidence="2">Uncharacterized protein</fullName>
    </submittedName>
</protein>
<evidence type="ECO:0000256" key="1">
    <source>
        <dbReference type="SAM" id="Coils"/>
    </source>
</evidence>
<gene>
    <name evidence="2" type="ORF">TCM_011781</name>
</gene>
<organism evidence="2 3">
    <name type="scientific">Theobroma cacao</name>
    <name type="common">Cacao</name>
    <name type="synonym">Cocoa</name>
    <dbReference type="NCBI Taxonomy" id="3641"/>
    <lineage>
        <taxon>Eukaryota</taxon>
        <taxon>Viridiplantae</taxon>
        <taxon>Streptophyta</taxon>
        <taxon>Embryophyta</taxon>
        <taxon>Tracheophyta</taxon>
        <taxon>Spermatophyta</taxon>
        <taxon>Magnoliopsida</taxon>
        <taxon>eudicotyledons</taxon>
        <taxon>Gunneridae</taxon>
        <taxon>Pentapetalae</taxon>
        <taxon>rosids</taxon>
        <taxon>malvids</taxon>
        <taxon>Malvales</taxon>
        <taxon>Malvaceae</taxon>
        <taxon>Byttnerioideae</taxon>
        <taxon>Theobroma</taxon>
    </lineage>
</organism>
<sequence length="94" mass="10622">MYFDLLSLEAFTMVIAQVNNSGKASTLLQDEVLSYVNGSHLLVVLFVVIGNQAFKHETERLVNELRNSAQYAEDKLVSIQDRTNVLLQKSNQIH</sequence>
<keyword evidence="3" id="KW-1185">Reference proteome</keyword>
<name>A0A061EAQ7_THECC</name>
<proteinExistence type="predicted"/>
<dbReference type="InParanoid" id="A0A061EAQ7"/>
<dbReference type="HOGENOM" id="CLU_2390416_0_0_1"/>
<dbReference type="Gramene" id="EOY02021">
    <property type="protein sequence ID" value="EOY02021"/>
    <property type="gene ID" value="TCM_011781"/>
</dbReference>
<dbReference type="AlphaFoldDB" id="A0A061EAQ7"/>
<evidence type="ECO:0000313" key="3">
    <source>
        <dbReference type="Proteomes" id="UP000026915"/>
    </source>
</evidence>
<dbReference type="EMBL" id="CM001880">
    <property type="protein sequence ID" value="EOY02021.1"/>
    <property type="molecule type" value="Genomic_DNA"/>
</dbReference>
<dbReference type="STRING" id="3641.A0A061EAQ7"/>
<keyword evidence="1" id="KW-0175">Coiled coil</keyword>